<feature type="compositionally biased region" description="Polar residues" evidence="1">
    <location>
        <begin position="1"/>
        <end position="19"/>
    </location>
</feature>
<protein>
    <submittedName>
        <fullName evidence="2">Uncharacterized protein</fullName>
    </submittedName>
</protein>
<organism evidence="2 3">
    <name type="scientific">Pseudomonas salomonii</name>
    <dbReference type="NCBI Taxonomy" id="191391"/>
    <lineage>
        <taxon>Bacteria</taxon>
        <taxon>Pseudomonadati</taxon>
        <taxon>Pseudomonadota</taxon>
        <taxon>Gammaproteobacteria</taxon>
        <taxon>Pseudomonadales</taxon>
        <taxon>Pseudomonadaceae</taxon>
        <taxon>Pseudomonas</taxon>
    </lineage>
</organism>
<evidence type="ECO:0000313" key="2">
    <source>
        <dbReference type="EMBL" id="SDZ66625.1"/>
    </source>
</evidence>
<sequence>MHNVPTLSHGTPLANNQGNKPAEQGIKPPQQQRHNQNNSHNNQRGLRGFLASRPNDFTNFGASFLYQDRERLAFGSLQAYKGSYSSKSEQSEYTVQDRRSRVVLIANNAYDHQCDYYEPLDQIETRALSFSLRSHL</sequence>
<dbReference type="AlphaFoldDB" id="A0A1H3UXS3"/>
<accession>A0A1H3UXS3</accession>
<feature type="compositionally biased region" description="Low complexity" evidence="1">
    <location>
        <begin position="30"/>
        <end position="44"/>
    </location>
</feature>
<dbReference type="Proteomes" id="UP000182902">
    <property type="component" value="Unassembled WGS sequence"/>
</dbReference>
<evidence type="ECO:0000313" key="3">
    <source>
        <dbReference type="Proteomes" id="UP000182902"/>
    </source>
</evidence>
<dbReference type="EMBL" id="FNOX01000017">
    <property type="protein sequence ID" value="SDZ66625.1"/>
    <property type="molecule type" value="Genomic_DNA"/>
</dbReference>
<gene>
    <name evidence="2" type="ORF">SAMN05216247_117118</name>
</gene>
<evidence type="ECO:0000256" key="1">
    <source>
        <dbReference type="SAM" id="MobiDB-lite"/>
    </source>
</evidence>
<feature type="region of interest" description="Disordered" evidence="1">
    <location>
        <begin position="1"/>
        <end position="51"/>
    </location>
</feature>
<reference evidence="2 3" key="1">
    <citation type="submission" date="2016-10" db="EMBL/GenBank/DDBJ databases">
        <authorList>
            <person name="de Groot N.N."/>
        </authorList>
    </citation>
    <scope>NUCLEOTIDE SEQUENCE [LARGE SCALE GENOMIC DNA]</scope>
    <source>
        <strain evidence="2 3">ICMP 14252</strain>
    </source>
</reference>
<name>A0A1H3UXS3_9PSED</name>
<proteinExistence type="predicted"/>